<evidence type="ECO:0000256" key="1">
    <source>
        <dbReference type="SAM" id="MobiDB-lite"/>
    </source>
</evidence>
<accession>A0ABU6RN35</accession>
<protein>
    <submittedName>
        <fullName evidence="2">Uncharacterized protein</fullName>
    </submittedName>
</protein>
<dbReference type="EMBL" id="JASCZI010030921">
    <property type="protein sequence ID" value="MED6125355.1"/>
    <property type="molecule type" value="Genomic_DNA"/>
</dbReference>
<dbReference type="Proteomes" id="UP001341840">
    <property type="component" value="Unassembled WGS sequence"/>
</dbReference>
<keyword evidence="3" id="KW-1185">Reference proteome</keyword>
<evidence type="ECO:0000313" key="2">
    <source>
        <dbReference type="EMBL" id="MED6125355.1"/>
    </source>
</evidence>
<proteinExistence type="predicted"/>
<name>A0ABU6RN35_9FABA</name>
<reference evidence="2 3" key="1">
    <citation type="journal article" date="2023" name="Plants (Basel)">
        <title>Bridging the Gap: Combining Genomics and Transcriptomics Approaches to Understand Stylosanthes scabra, an Orphan Legume from the Brazilian Caatinga.</title>
        <authorList>
            <person name="Ferreira-Neto J.R.C."/>
            <person name="da Silva M.D."/>
            <person name="Binneck E."/>
            <person name="de Melo N.F."/>
            <person name="da Silva R.H."/>
            <person name="de Melo A.L.T.M."/>
            <person name="Pandolfi V."/>
            <person name="Bustamante F.O."/>
            <person name="Brasileiro-Vidal A.C."/>
            <person name="Benko-Iseppon A.M."/>
        </authorList>
    </citation>
    <scope>NUCLEOTIDE SEQUENCE [LARGE SCALE GENOMIC DNA]</scope>
    <source>
        <tissue evidence="2">Leaves</tissue>
    </source>
</reference>
<comment type="caution">
    <text evidence="2">The sequence shown here is derived from an EMBL/GenBank/DDBJ whole genome shotgun (WGS) entry which is preliminary data.</text>
</comment>
<feature type="region of interest" description="Disordered" evidence="1">
    <location>
        <begin position="64"/>
        <end position="92"/>
    </location>
</feature>
<feature type="compositionally biased region" description="Polar residues" evidence="1">
    <location>
        <begin position="72"/>
        <end position="81"/>
    </location>
</feature>
<gene>
    <name evidence="2" type="ORF">PIB30_067754</name>
</gene>
<organism evidence="2 3">
    <name type="scientific">Stylosanthes scabra</name>
    <dbReference type="NCBI Taxonomy" id="79078"/>
    <lineage>
        <taxon>Eukaryota</taxon>
        <taxon>Viridiplantae</taxon>
        <taxon>Streptophyta</taxon>
        <taxon>Embryophyta</taxon>
        <taxon>Tracheophyta</taxon>
        <taxon>Spermatophyta</taxon>
        <taxon>Magnoliopsida</taxon>
        <taxon>eudicotyledons</taxon>
        <taxon>Gunneridae</taxon>
        <taxon>Pentapetalae</taxon>
        <taxon>rosids</taxon>
        <taxon>fabids</taxon>
        <taxon>Fabales</taxon>
        <taxon>Fabaceae</taxon>
        <taxon>Papilionoideae</taxon>
        <taxon>50 kb inversion clade</taxon>
        <taxon>dalbergioids sensu lato</taxon>
        <taxon>Dalbergieae</taxon>
        <taxon>Pterocarpus clade</taxon>
        <taxon>Stylosanthes</taxon>
    </lineage>
</organism>
<sequence length="109" mass="11599">MGSGTFLPAAVLLAHGDNGTMQTRYHHHRHPPQPAADPSFPATMSGDNDQKLRQKDLEEYYKAGTELENESRQGITGSVNSGDGKGVPSVSSVEFSGGDALILAAQSFR</sequence>
<evidence type="ECO:0000313" key="3">
    <source>
        <dbReference type="Proteomes" id="UP001341840"/>
    </source>
</evidence>
<feature type="region of interest" description="Disordered" evidence="1">
    <location>
        <begin position="21"/>
        <end position="49"/>
    </location>
</feature>